<dbReference type="GO" id="GO:0008658">
    <property type="term" value="F:penicillin binding"/>
    <property type="evidence" value="ECO:0007669"/>
    <property type="project" value="InterPro"/>
</dbReference>
<organism evidence="6 7">
    <name type="scientific">Candidatus Kaiserbacteria bacterium RIFCSPLOWO2_01_FULL_50_24</name>
    <dbReference type="NCBI Taxonomy" id="1798507"/>
    <lineage>
        <taxon>Bacteria</taxon>
        <taxon>Candidatus Kaiseribacteriota</taxon>
    </lineage>
</organism>
<gene>
    <name evidence="6" type="ORF">A3A34_02615</name>
</gene>
<protein>
    <submittedName>
        <fullName evidence="6">Uncharacterized protein</fullName>
    </submittedName>
</protein>
<dbReference type="PANTHER" id="PTHR30627">
    <property type="entry name" value="PEPTIDOGLYCAN D,D-TRANSPEPTIDASE"/>
    <property type="match status" value="1"/>
</dbReference>
<comment type="caution">
    <text evidence="6">The sequence shown here is derived from an EMBL/GenBank/DDBJ whole genome shotgun (WGS) entry which is preliminary data.</text>
</comment>
<evidence type="ECO:0000256" key="3">
    <source>
        <dbReference type="SAM" id="Phobius"/>
    </source>
</evidence>
<feature type="domain" description="Penicillin-binding protein transpeptidase" evidence="4">
    <location>
        <begin position="252"/>
        <end position="537"/>
    </location>
</feature>
<name>A0A1F6EMZ7_9BACT</name>
<reference evidence="6 7" key="1">
    <citation type="journal article" date="2016" name="Nat. Commun.">
        <title>Thousands of microbial genomes shed light on interconnected biogeochemical processes in an aquifer system.</title>
        <authorList>
            <person name="Anantharaman K."/>
            <person name="Brown C.T."/>
            <person name="Hug L.A."/>
            <person name="Sharon I."/>
            <person name="Castelle C.J."/>
            <person name="Probst A.J."/>
            <person name="Thomas B.C."/>
            <person name="Singh A."/>
            <person name="Wilkins M.J."/>
            <person name="Karaoz U."/>
            <person name="Brodie E.L."/>
            <person name="Williams K.H."/>
            <person name="Hubbard S.S."/>
            <person name="Banfield J.F."/>
        </authorList>
    </citation>
    <scope>NUCLEOTIDE SEQUENCE [LARGE SCALE GENOMIC DNA]</scope>
</reference>
<dbReference type="GO" id="GO:0005886">
    <property type="term" value="C:plasma membrane"/>
    <property type="evidence" value="ECO:0007669"/>
    <property type="project" value="TreeGrafter"/>
</dbReference>
<evidence type="ECO:0000259" key="5">
    <source>
        <dbReference type="Pfam" id="PF03717"/>
    </source>
</evidence>
<accession>A0A1F6EMZ7</accession>
<dbReference type="STRING" id="1798507.A3A34_02615"/>
<dbReference type="Gene3D" id="3.40.710.10">
    <property type="entry name" value="DD-peptidase/beta-lactamase superfamily"/>
    <property type="match status" value="1"/>
</dbReference>
<evidence type="ECO:0000313" key="7">
    <source>
        <dbReference type="Proteomes" id="UP000178587"/>
    </source>
</evidence>
<dbReference type="GO" id="GO:0071555">
    <property type="term" value="P:cell wall organization"/>
    <property type="evidence" value="ECO:0007669"/>
    <property type="project" value="TreeGrafter"/>
</dbReference>
<feature type="transmembrane region" description="Helical" evidence="3">
    <location>
        <begin position="12"/>
        <end position="29"/>
    </location>
</feature>
<evidence type="ECO:0000256" key="1">
    <source>
        <dbReference type="ARBA" id="ARBA00004370"/>
    </source>
</evidence>
<evidence type="ECO:0000313" key="6">
    <source>
        <dbReference type="EMBL" id="OGG75014.1"/>
    </source>
</evidence>
<dbReference type="SUPFAM" id="SSF56519">
    <property type="entry name" value="Penicillin binding protein dimerisation domain"/>
    <property type="match status" value="1"/>
</dbReference>
<dbReference type="Proteomes" id="UP000178587">
    <property type="component" value="Unassembled WGS sequence"/>
</dbReference>
<dbReference type="AlphaFoldDB" id="A0A1F6EMZ7"/>
<dbReference type="Pfam" id="PF00905">
    <property type="entry name" value="Transpeptidase"/>
    <property type="match status" value="1"/>
</dbReference>
<dbReference type="InterPro" id="IPR050515">
    <property type="entry name" value="Beta-lactam/transpept"/>
</dbReference>
<keyword evidence="2 3" id="KW-0472">Membrane</keyword>
<dbReference type="Gene3D" id="3.90.1310.10">
    <property type="entry name" value="Penicillin-binding protein 2a (Domain 2)"/>
    <property type="match status" value="1"/>
</dbReference>
<dbReference type="InterPro" id="IPR005311">
    <property type="entry name" value="PBP_dimer"/>
</dbReference>
<dbReference type="SUPFAM" id="SSF56601">
    <property type="entry name" value="beta-lactamase/transpeptidase-like"/>
    <property type="match status" value="1"/>
</dbReference>
<comment type="subcellular location">
    <subcellularLocation>
        <location evidence="1">Membrane</location>
    </subcellularLocation>
</comment>
<proteinExistence type="predicted"/>
<dbReference type="InterPro" id="IPR036138">
    <property type="entry name" value="PBP_dimer_sf"/>
</dbReference>
<evidence type="ECO:0000256" key="2">
    <source>
        <dbReference type="ARBA" id="ARBA00023136"/>
    </source>
</evidence>
<sequence>MKASVIIRARILSAFFIVVALILGARLYFVQIINGEEYAAHALGQYVEATSYRAEDRGKIFFSDKDGGMVTAALMESGWRIAILPGDINDPDVTFATLQRIVVLDEARYRASAAKKDDPYEEIAFRVSNEDAALVRAAKLSGVLLVEDKWRVYPAGSLAAHVIGFWGFRGNLRAGTYGLEQYFDDTLSRRENFLYVNPFAELFTNVGALLTREPTVFAGDLITSIEPTVEARLEYILGTIVEKYDAKEAGGIVMDPRTGELIALAALPTFDPNTYNVVENQAVFSNPITDRVYEMGSIMKPLTLAAGIDTGAVKPETTYNDRGFIMKSGLKISNFDGVGRGVVSMQEVLNQSLNTGAPFVVDQMGHETFAKYVRAFGLGAETGIDLPNERGGLVGSLENGVEVDYASASFGQGIATTPIAMVRALASLSNGGMLPEPHVVRGIRQKSGVVRKVSREPTERVISKETAETVTRMLVEVFDTALLEGALKQEHYSFAAKTGTAQIANPAGGGYYTDRYLHAFFGYFPAYEPRFIIFLYALEPIGERYASRTLARPFLEMSKFLINYYEIPPDR</sequence>
<dbReference type="Gene3D" id="3.30.450.330">
    <property type="match status" value="1"/>
</dbReference>
<dbReference type="PANTHER" id="PTHR30627:SF1">
    <property type="entry name" value="PEPTIDOGLYCAN D,D-TRANSPEPTIDASE FTSI"/>
    <property type="match status" value="1"/>
</dbReference>
<dbReference type="EMBL" id="MFLU01000009">
    <property type="protein sequence ID" value="OGG75014.1"/>
    <property type="molecule type" value="Genomic_DNA"/>
</dbReference>
<dbReference type="InterPro" id="IPR012338">
    <property type="entry name" value="Beta-lactam/transpept-like"/>
</dbReference>
<feature type="domain" description="Penicillin-binding protein dimerisation" evidence="5">
    <location>
        <begin position="75"/>
        <end position="188"/>
    </location>
</feature>
<keyword evidence="3" id="KW-0812">Transmembrane</keyword>
<dbReference type="InterPro" id="IPR001460">
    <property type="entry name" value="PCN-bd_Tpept"/>
</dbReference>
<evidence type="ECO:0000259" key="4">
    <source>
        <dbReference type="Pfam" id="PF00905"/>
    </source>
</evidence>
<dbReference type="Pfam" id="PF03717">
    <property type="entry name" value="PBP_dimer"/>
    <property type="match status" value="1"/>
</dbReference>
<keyword evidence="3" id="KW-1133">Transmembrane helix</keyword>